<name>A0A0B8NZL4_9VIBR</name>
<evidence type="ECO:0000259" key="1">
    <source>
        <dbReference type="Pfam" id="PF02872"/>
    </source>
</evidence>
<comment type="caution">
    <text evidence="2">The sequence shown here is derived from an EMBL/GenBank/DDBJ whole genome shotgun (WGS) entry which is preliminary data.</text>
</comment>
<dbReference type="Gene3D" id="3.90.780.10">
    <property type="entry name" value="5'-Nucleotidase, C-terminal domain"/>
    <property type="match status" value="1"/>
</dbReference>
<gene>
    <name evidence="2" type="ORF">JCM19232_313</name>
</gene>
<accession>A0A0B8NZL4</accession>
<evidence type="ECO:0000313" key="3">
    <source>
        <dbReference type="Proteomes" id="UP000031670"/>
    </source>
</evidence>
<feature type="domain" description="5'-Nucleotidase C-terminal" evidence="1">
    <location>
        <begin position="6"/>
        <end position="72"/>
    </location>
</feature>
<dbReference type="Proteomes" id="UP000031670">
    <property type="component" value="Unassembled WGS sequence"/>
</dbReference>
<dbReference type="GO" id="GO:0009166">
    <property type="term" value="P:nucleotide catabolic process"/>
    <property type="evidence" value="ECO:0007669"/>
    <property type="project" value="InterPro"/>
</dbReference>
<dbReference type="InterPro" id="IPR008334">
    <property type="entry name" value="5'-Nucleotdase_C"/>
</dbReference>
<reference evidence="2 3" key="1">
    <citation type="submission" date="2015-01" db="EMBL/GenBank/DDBJ databases">
        <title>Vibrio sp. C5 JCM 19232 whole genome shotgun sequence.</title>
        <authorList>
            <person name="Sawabe T."/>
            <person name="Meirelles P."/>
            <person name="Feng G."/>
            <person name="Sayaka M."/>
            <person name="Hattori M."/>
            <person name="Ohkuma M."/>
        </authorList>
    </citation>
    <scope>NUCLEOTIDE SEQUENCE [LARGE SCALE GENOMIC DNA]</scope>
    <source>
        <strain evidence="2 3">JCM19232</strain>
    </source>
</reference>
<dbReference type="SUPFAM" id="SSF55816">
    <property type="entry name" value="5'-nucleotidase (syn. UDP-sugar hydrolase), C-terminal domain"/>
    <property type="match status" value="1"/>
</dbReference>
<reference evidence="2 3" key="2">
    <citation type="submission" date="2015-01" db="EMBL/GenBank/DDBJ databases">
        <authorList>
            <consortium name="NBRP consortium"/>
            <person name="Sawabe T."/>
            <person name="Meirelles P."/>
            <person name="Feng G."/>
            <person name="Sayaka M."/>
            <person name="Hattori M."/>
            <person name="Ohkuma M."/>
        </authorList>
    </citation>
    <scope>NUCLEOTIDE SEQUENCE [LARGE SCALE GENOMIC DNA]</scope>
    <source>
        <strain evidence="2 3">JCM19232</strain>
    </source>
</reference>
<organism evidence="2 3">
    <name type="scientific">Vibrio ishigakensis</name>
    <dbReference type="NCBI Taxonomy" id="1481914"/>
    <lineage>
        <taxon>Bacteria</taxon>
        <taxon>Pseudomonadati</taxon>
        <taxon>Pseudomonadota</taxon>
        <taxon>Gammaproteobacteria</taxon>
        <taxon>Vibrionales</taxon>
        <taxon>Vibrionaceae</taxon>
        <taxon>Vibrio</taxon>
    </lineage>
</organism>
<proteinExistence type="predicted"/>
<dbReference type="EMBL" id="BBSA01000001">
    <property type="protein sequence ID" value="GAM59980.1"/>
    <property type="molecule type" value="Genomic_DNA"/>
</dbReference>
<dbReference type="InterPro" id="IPR036907">
    <property type="entry name" value="5'-Nucleotdase_C_sf"/>
</dbReference>
<protein>
    <submittedName>
        <fullName evidence="2">5'-nucleotidase</fullName>
    </submittedName>
</protein>
<evidence type="ECO:0000313" key="2">
    <source>
        <dbReference type="EMBL" id="GAM59980.1"/>
    </source>
</evidence>
<sequence length="85" mass="9217">MVAESFLTTMRSEGHEVDFAIHNAGGVRCSLNPGPVSKADIAGKLLPFAVPIGVYKLKGKYIKPTLEGAIDNALDPKHRNREFPI</sequence>
<dbReference type="Pfam" id="PF02872">
    <property type="entry name" value="5_nucleotid_C"/>
    <property type="match status" value="1"/>
</dbReference>
<dbReference type="GO" id="GO:0016787">
    <property type="term" value="F:hydrolase activity"/>
    <property type="evidence" value="ECO:0007669"/>
    <property type="project" value="InterPro"/>
</dbReference>
<dbReference type="AlphaFoldDB" id="A0A0B8NZL4"/>